<evidence type="ECO:0000313" key="5">
    <source>
        <dbReference type="EMBL" id="GBR74348.1"/>
    </source>
</evidence>
<reference evidence="5 6" key="1">
    <citation type="journal article" date="2019" name="ISME J.">
        <title>Genome analyses of uncultured TG2/ZB3 bacteria in 'Margulisbacteria' specifically attached to ectosymbiotic spirochetes of protists in the termite gut.</title>
        <authorList>
            <person name="Utami Y.D."/>
            <person name="Kuwahara H."/>
            <person name="Igai K."/>
            <person name="Murakami T."/>
            <person name="Sugaya K."/>
            <person name="Morikawa T."/>
            <person name="Nagura Y."/>
            <person name="Yuki M."/>
            <person name="Deevong P."/>
            <person name="Inoue T."/>
            <person name="Kihara K."/>
            <person name="Lo N."/>
            <person name="Yamada A."/>
            <person name="Ohkuma M."/>
            <person name="Hongoh Y."/>
        </authorList>
    </citation>
    <scope>NUCLEOTIDE SEQUENCE [LARGE SCALE GENOMIC DNA]</scope>
    <source>
        <strain evidence="5">NkOx7-01</strain>
    </source>
</reference>
<protein>
    <submittedName>
        <fullName evidence="5">Outer membrane protein OmpH</fullName>
    </submittedName>
</protein>
<dbReference type="PANTHER" id="PTHR35089">
    <property type="entry name" value="CHAPERONE PROTEIN SKP"/>
    <property type="match status" value="1"/>
</dbReference>
<feature type="chain" id="PRO_5017286155" evidence="4">
    <location>
        <begin position="20"/>
        <end position="149"/>
    </location>
</feature>
<sequence>MKLAKIILSLAILASISLAATVGYIDVKQVFEGYSKTKSVQDDLNNKMKDYEKLRNKHAQKLTEAKIDGKTEKDLEKLQEEMKKELGPKEAEIQMINDEQMAKIRKDIVAAVDAVSKEVGIDVVVDKQVIITGGMDLTEQVITRLNKKK</sequence>
<dbReference type="Pfam" id="PF03938">
    <property type="entry name" value="OmpH"/>
    <property type="match status" value="1"/>
</dbReference>
<name>A0A388TCV4_TERA1</name>
<organism evidence="5 6">
    <name type="scientific">Termititenax aidoneus</name>
    <dbReference type="NCBI Taxonomy" id="2218524"/>
    <lineage>
        <taxon>Bacteria</taxon>
        <taxon>Bacillati</taxon>
        <taxon>Candidatus Margulisiibacteriota</taxon>
        <taxon>Candidatus Termititenacia</taxon>
        <taxon>Candidatus Termititenacales</taxon>
        <taxon>Candidatus Termititenacaceae</taxon>
        <taxon>Candidatus Termititenax</taxon>
    </lineage>
</organism>
<evidence type="ECO:0000256" key="1">
    <source>
        <dbReference type="ARBA" id="ARBA00009091"/>
    </source>
</evidence>
<dbReference type="EMBL" id="BGZN01000041">
    <property type="protein sequence ID" value="GBR74348.1"/>
    <property type="molecule type" value="Genomic_DNA"/>
</dbReference>
<dbReference type="InterPro" id="IPR024930">
    <property type="entry name" value="Skp_dom_sf"/>
</dbReference>
<evidence type="ECO:0000313" key="6">
    <source>
        <dbReference type="Proteomes" id="UP000269352"/>
    </source>
</evidence>
<dbReference type="GO" id="GO:0005829">
    <property type="term" value="C:cytosol"/>
    <property type="evidence" value="ECO:0007669"/>
    <property type="project" value="TreeGrafter"/>
</dbReference>
<dbReference type="Proteomes" id="UP000269352">
    <property type="component" value="Unassembled WGS sequence"/>
</dbReference>
<dbReference type="AlphaFoldDB" id="A0A388TCV4"/>
<dbReference type="GO" id="GO:0051082">
    <property type="term" value="F:unfolded protein binding"/>
    <property type="evidence" value="ECO:0007669"/>
    <property type="project" value="InterPro"/>
</dbReference>
<keyword evidence="6" id="KW-1185">Reference proteome</keyword>
<evidence type="ECO:0000256" key="4">
    <source>
        <dbReference type="SAM" id="SignalP"/>
    </source>
</evidence>
<gene>
    <name evidence="5" type="primary">ompH</name>
    <name evidence="5" type="ORF">NO1_1542</name>
</gene>
<dbReference type="PANTHER" id="PTHR35089:SF1">
    <property type="entry name" value="CHAPERONE PROTEIN SKP"/>
    <property type="match status" value="1"/>
</dbReference>
<feature type="coiled-coil region" evidence="3">
    <location>
        <begin position="37"/>
        <end position="68"/>
    </location>
</feature>
<evidence type="ECO:0000256" key="3">
    <source>
        <dbReference type="SAM" id="Coils"/>
    </source>
</evidence>
<comment type="similarity">
    <text evidence="1">Belongs to the Skp family.</text>
</comment>
<proteinExistence type="inferred from homology"/>
<accession>A0A388TCV4</accession>
<dbReference type="Gene3D" id="3.30.910.20">
    <property type="entry name" value="Skp domain"/>
    <property type="match status" value="1"/>
</dbReference>
<comment type="caution">
    <text evidence="5">The sequence shown here is derived from an EMBL/GenBank/DDBJ whole genome shotgun (WGS) entry which is preliminary data.</text>
</comment>
<evidence type="ECO:0000256" key="2">
    <source>
        <dbReference type="ARBA" id="ARBA00022729"/>
    </source>
</evidence>
<keyword evidence="2 4" id="KW-0732">Signal</keyword>
<dbReference type="InterPro" id="IPR005632">
    <property type="entry name" value="Chaperone_Skp"/>
</dbReference>
<keyword evidence="3" id="KW-0175">Coiled coil</keyword>
<feature type="signal peptide" evidence="4">
    <location>
        <begin position="1"/>
        <end position="19"/>
    </location>
</feature>
<dbReference type="SUPFAM" id="SSF111384">
    <property type="entry name" value="OmpH-like"/>
    <property type="match status" value="1"/>
</dbReference>
<dbReference type="SMART" id="SM00935">
    <property type="entry name" value="OmpH"/>
    <property type="match status" value="1"/>
</dbReference>
<dbReference type="GO" id="GO:0050821">
    <property type="term" value="P:protein stabilization"/>
    <property type="evidence" value="ECO:0007669"/>
    <property type="project" value="TreeGrafter"/>
</dbReference>